<reference evidence="2 3" key="1">
    <citation type="submission" date="2015-11" db="EMBL/GenBank/DDBJ databases">
        <title>Genome Sequence of Bacillus simplex strain VanAntwerpen2.</title>
        <authorList>
            <person name="Couger M.B."/>
        </authorList>
    </citation>
    <scope>NUCLEOTIDE SEQUENCE [LARGE SCALE GENOMIC DNA]</scope>
    <source>
        <strain evidence="2 3">VanAntwerpen02</strain>
    </source>
</reference>
<dbReference type="InterPro" id="IPR025453">
    <property type="entry name" value="DUF4309"/>
</dbReference>
<dbReference type="Pfam" id="PF14172">
    <property type="entry name" value="DUF4309"/>
    <property type="match status" value="1"/>
</dbReference>
<keyword evidence="1" id="KW-0732">Signal</keyword>
<evidence type="ECO:0008006" key="4">
    <source>
        <dbReference type="Google" id="ProtNLM"/>
    </source>
</evidence>
<dbReference type="RefSeq" id="WP_061143543.1">
    <property type="nucleotide sequence ID" value="NZ_LNNH01000039.1"/>
</dbReference>
<gene>
    <name evidence="2" type="ORF">AS888_07940</name>
</gene>
<comment type="caution">
    <text evidence="2">The sequence shown here is derived from an EMBL/GenBank/DDBJ whole genome shotgun (WGS) entry which is preliminary data.</text>
</comment>
<organism evidence="2 3">
    <name type="scientific">Peribacillus simplex</name>
    <dbReference type="NCBI Taxonomy" id="1478"/>
    <lineage>
        <taxon>Bacteria</taxon>
        <taxon>Bacillati</taxon>
        <taxon>Bacillota</taxon>
        <taxon>Bacilli</taxon>
        <taxon>Bacillales</taxon>
        <taxon>Bacillaceae</taxon>
        <taxon>Peribacillus</taxon>
    </lineage>
</organism>
<dbReference type="AlphaFoldDB" id="A0A120GNE6"/>
<dbReference type="Proteomes" id="UP000064189">
    <property type="component" value="Unassembled WGS sequence"/>
</dbReference>
<evidence type="ECO:0000313" key="3">
    <source>
        <dbReference type="Proteomes" id="UP000064189"/>
    </source>
</evidence>
<accession>A0A120GNE6</accession>
<dbReference type="EMBL" id="LNNH01000039">
    <property type="protein sequence ID" value="KWW15455.1"/>
    <property type="molecule type" value="Genomic_DNA"/>
</dbReference>
<evidence type="ECO:0000256" key="1">
    <source>
        <dbReference type="SAM" id="SignalP"/>
    </source>
</evidence>
<name>A0A120GNE6_9BACI</name>
<feature type="signal peptide" evidence="1">
    <location>
        <begin position="1"/>
        <end position="34"/>
    </location>
</feature>
<evidence type="ECO:0000313" key="2">
    <source>
        <dbReference type="EMBL" id="KWW15455.1"/>
    </source>
</evidence>
<proteinExistence type="predicted"/>
<protein>
    <recommendedName>
        <fullName evidence="4">DUF4309 domain-containing protein</fullName>
    </recommendedName>
</protein>
<keyword evidence="3" id="KW-1185">Reference proteome</keyword>
<feature type="chain" id="PRO_5007166325" description="DUF4309 domain-containing protein" evidence="1">
    <location>
        <begin position="35"/>
        <end position="194"/>
    </location>
</feature>
<sequence>MLSKKPATRMLSAAILTGSLLGAGASFSTEPVQAASTVEDSSSLAKTHAITTLHEIYNKAFSGEMPYTATGLKIKENTQKDVYNTFGSPPEPGNDDGTFDFYHPEMGHPGFSFTYGEDKTISQIRYFGTNVERDHNLGSITPKVLGEQLGSADQIRHISSTDEINYIYKTGDYELQFIVGEDQTVNHVNLLEAK</sequence>